<dbReference type="Proteomes" id="UP001497680">
    <property type="component" value="Unassembled WGS sequence"/>
</dbReference>
<proteinExistence type="predicted"/>
<accession>A0ACC0D9B0</accession>
<reference evidence="1 2" key="1">
    <citation type="journal article" date="2022" name="New Phytol.">
        <title>Ecological generalism drives hyperdiversity of secondary metabolite gene clusters in xylarialean endophytes.</title>
        <authorList>
            <person name="Franco M.E.E."/>
            <person name="Wisecaver J.H."/>
            <person name="Arnold A.E."/>
            <person name="Ju Y.M."/>
            <person name="Slot J.C."/>
            <person name="Ahrendt S."/>
            <person name="Moore L.P."/>
            <person name="Eastman K.E."/>
            <person name="Scott K."/>
            <person name="Konkel Z."/>
            <person name="Mondo S.J."/>
            <person name="Kuo A."/>
            <person name="Hayes R.D."/>
            <person name="Haridas S."/>
            <person name="Andreopoulos B."/>
            <person name="Riley R."/>
            <person name="LaButti K."/>
            <person name="Pangilinan J."/>
            <person name="Lipzen A."/>
            <person name="Amirebrahimi M."/>
            <person name="Yan J."/>
            <person name="Adam C."/>
            <person name="Keymanesh K."/>
            <person name="Ng V."/>
            <person name="Louie K."/>
            <person name="Northen T."/>
            <person name="Drula E."/>
            <person name="Henrissat B."/>
            <person name="Hsieh H.M."/>
            <person name="Youens-Clark K."/>
            <person name="Lutzoni F."/>
            <person name="Miadlikowska J."/>
            <person name="Eastwood D.C."/>
            <person name="Hamelin R.C."/>
            <person name="Grigoriev I.V."/>
            <person name="U'Ren J.M."/>
        </authorList>
    </citation>
    <scope>NUCLEOTIDE SEQUENCE [LARGE SCALE GENOMIC DNA]</scope>
    <source>
        <strain evidence="1 2">ER1909</strain>
    </source>
</reference>
<keyword evidence="2" id="KW-1185">Reference proteome</keyword>
<dbReference type="EMBL" id="MU394296">
    <property type="protein sequence ID" value="KAI6089341.1"/>
    <property type="molecule type" value="Genomic_DNA"/>
</dbReference>
<comment type="caution">
    <text evidence="1">The sequence shown here is derived from an EMBL/GenBank/DDBJ whole genome shotgun (WGS) entry which is preliminary data.</text>
</comment>
<organism evidence="1 2">
    <name type="scientific">Hypoxylon rubiginosum</name>
    <dbReference type="NCBI Taxonomy" id="110542"/>
    <lineage>
        <taxon>Eukaryota</taxon>
        <taxon>Fungi</taxon>
        <taxon>Dikarya</taxon>
        <taxon>Ascomycota</taxon>
        <taxon>Pezizomycotina</taxon>
        <taxon>Sordariomycetes</taxon>
        <taxon>Xylariomycetidae</taxon>
        <taxon>Xylariales</taxon>
        <taxon>Hypoxylaceae</taxon>
        <taxon>Hypoxylon</taxon>
    </lineage>
</organism>
<gene>
    <name evidence="1" type="ORF">F4821DRAFT_276156</name>
</gene>
<sequence length="205" mass="22523">MVIDHDVMGRRQWESGLLRTLPQPAVVGSTNRTHEAGSSGTSHWRRSNQRRRLSQPLQPSGPDNFRTCTAAAELDLLLLQPSANRDHRPRPAPTNAVAQHSHDYVLLPERPKPIVISERRITNPAELVIRPISPSSSFTIVASSRNTPSLSRGSGSSRGGGGSSGRITPPPSPNSKGSNIVTVNETNTQEKKHEKACKVYWRGYW</sequence>
<evidence type="ECO:0000313" key="2">
    <source>
        <dbReference type="Proteomes" id="UP001497680"/>
    </source>
</evidence>
<name>A0ACC0D9B0_9PEZI</name>
<evidence type="ECO:0000313" key="1">
    <source>
        <dbReference type="EMBL" id="KAI6089341.1"/>
    </source>
</evidence>
<protein>
    <submittedName>
        <fullName evidence="1">Uncharacterized protein</fullName>
    </submittedName>
</protein>